<dbReference type="InterPro" id="IPR036881">
    <property type="entry name" value="Glyco_hydro_3_C_sf"/>
</dbReference>
<dbReference type="PRINTS" id="PR00133">
    <property type="entry name" value="GLHYDRLASE3"/>
</dbReference>
<feature type="domain" description="CBM6" evidence="4">
    <location>
        <begin position="790"/>
        <end position="906"/>
    </location>
</feature>
<dbReference type="GO" id="GO:0009044">
    <property type="term" value="F:xylan 1,4-beta-xylosidase activity"/>
    <property type="evidence" value="ECO:0007669"/>
    <property type="project" value="InterPro"/>
</dbReference>
<dbReference type="SMART" id="SM00606">
    <property type="entry name" value="CBD_IV"/>
    <property type="match status" value="1"/>
</dbReference>
<dbReference type="SUPFAM" id="SSF51445">
    <property type="entry name" value="(Trans)glycosidases"/>
    <property type="match status" value="1"/>
</dbReference>
<keyword evidence="3 5" id="KW-0378">Hydrolase</keyword>
<gene>
    <name evidence="5" type="ORF">P0Y55_06960</name>
</gene>
<name>A0AA95JBS7_9BACL</name>
<organism evidence="5 6">
    <name type="scientific">Candidatus Cohnella colombiensis</name>
    <dbReference type="NCBI Taxonomy" id="3121368"/>
    <lineage>
        <taxon>Bacteria</taxon>
        <taxon>Bacillati</taxon>
        <taxon>Bacillota</taxon>
        <taxon>Bacilli</taxon>
        <taxon>Bacillales</taxon>
        <taxon>Paenibacillaceae</taxon>
        <taxon>Cohnella</taxon>
    </lineage>
</organism>
<accession>A0AA95JBS7</accession>
<dbReference type="SMART" id="SM01217">
    <property type="entry name" value="Fn3_like"/>
    <property type="match status" value="1"/>
</dbReference>
<dbReference type="GO" id="GO:0046556">
    <property type="term" value="F:alpha-L-arabinofuranosidase activity"/>
    <property type="evidence" value="ECO:0007669"/>
    <property type="project" value="TreeGrafter"/>
</dbReference>
<dbReference type="Gene3D" id="2.60.120.380">
    <property type="match status" value="1"/>
</dbReference>
<evidence type="ECO:0000256" key="3">
    <source>
        <dbReference type="ARBA" id="ARBA00022801"/>
    </source>
</evidence>
<dbReference type="InterPro" id="IPR002772">
    <property type="entry name" value="Glyco_hydro_3_C"/>
</dbReference>
<dbReference type="PANTHER" id="PTHR42721:SF3">
    <property type="entry name" value="BETA-D-XYLOSIDASE 5-RELATED"/>
    <property type="match status" value="1"/>
</dbReference>
<dbReference type="AlphaFoldDB" id="A0AA95JBS7"/>
<dbReference type="Gene3D" id="3.40.50.1700">
    <property type="entry name" value="Glycoside hydrolase family 3 C-terminal domain"/>
    <property type="match status" value="1"/>
</dbReference>
<dbReference type="Pfam" id="PF00933">
    <property type="entry name" value="Glyco_hydro_3"/>
    <property type="match status" value="1"/>
</dbReference>
<dbReference type="InterPro" id="IPR008979">
    <property type="entry name" value="Galactose-bd-like_sf"/>
</dbReference>
<protein>
    <submittedName>
        <fullName evidence="5">Glycoside hydrolase family 3 C-terminal domain-containing protein</fullName>
    </submittedName>
</protein>
<dbReference type="Gene3D" id="3.20.20.300">
    <property type="entry name" value="Glycoside hydrolase, family 3, N-terminal domain"/>
    <property type="match status" value="1"/>
</dbReference>
<dbReference type="InterPro" id="IPR017853">
    <property type="entry name" value="GH"/>
</dbReference>
<dbReference type="Gene3D" id="2.60.40.10">
    <property type="entry name" value="Immunoglobulins"/>
    <property type="match status" value="1"/>
</dbReference>
<dbReference type="Pfam" id="PF01915">
    <property type="entry name" value="Glyco_hydro_3_C"/>
    <property type="match status" value="1"/>
</dbReference>
<dbReference type="EMBL" id="CP119317">
    <property type="protein sequence ID" value="WEK55778.1"/>
    <property type="molecule type" value="Genomic_DNA"/>
</dbReference>
<evidence type="ECO:0000313" key="5">
    <source>
        <dbReference type="EMBL" id="WEK55778.1"/>
    </source>
</evidence>
<dbReference type="Gene3D" id="2.60.120.260">
    <property type="entry name" value="Galactose-binding domain-like"/>
    <property type="match status" value="1"/>
</dbReference>
<dbReference type="SUPFAM" id="SSF52279">
    <property type="entry name" value="Beta-D-glucan exohydrolase, C-terminal domain"/>
    <property type="match status" value="1"/>
</dbReference>
<evidence type="ECO:0000256" key="1">
    <source>
        <dbReference type="ARBA" id="ARBA00005336"/>
    </source>
</evidence>
<keyword evidence="6" id="KW-1185">Reference proteome</keyword>
<dbReference type="InterPro" id="IPR005084">
    <property type="entry name" value="CBM6"/>
</dbReference>
<dbReference type="Proteomes" id="UP001178662">
    <property type="component" value="Chromosome"/>
</dbReference>
<comment type="similarity">
    <text evidence="1">Belongs to the glycosyl hydrolase 3 family.</text>
</comment>
<dbReference type="PROSITE" id="PS51175">
    <property type="entry name" value="CBM6"/>
    <property type="match status" value="1"/>
</dbReference>
<dbReference type="CDD" id="cd23343">
    <property type="entry name" value="beta-trefoil_FSCN_BglX-like"/>
    <property type="match status" value="1"/>
</dbReference>
<dbReference type="InterPro" id="IPR044993">
    <property type="entry name" value="BXL"/>
</dbReference>
<dbReference type="Pfam" id="PF14310">
    <property type="entry name" value="Fn3-like"/>
    <property type="match status" value="1"/>
</dbReference>
<dbReference type="Pfam" id="PF03422">
    <property type="entry name" value="CBM_6"/>
    <property type="match status" value="1"/>
</dbReference>
<sequence>MCQYQDGIERLGIKPYKHGTEAAHGMAWLGEATTFPQPIGLACTWDTDLLKRVGNVIGNEARGFYKKNPAINGLTLWAPTVDMERDPRWGRTEEAYGEDPILTGKLATALIHGIQGDHPFYLKAVASLKHFIGNNNEVDRGSCSVSIDPRNMHEYYLKAFELPFKEGGAQSMMTAYNSINGVPANFNPDVNNIVKQIWGMDGFVVSDAGDVLGTVNDHHYVETYKEAVARTIKAGIDSITDDHDISKQAIRDALADGLLEESDLDIALHNTFRVRMRLGEFDPDERNPYAAIDESIIMQPAHAQLALETTRKAIVLLKNDGILPLKAEKVKKIAIIGPLADIVYRDWYSGTLPYAVTPREGIQAQLTQEGQTLIYASGSDHIKLKSASTGRYVQLSKENNNALSASSENLEDAEVIAITDWGWEGHTLIANSNGLYVTTDDQGLTASAQEIWGWFTKEVFHARKSDNGESVKFTTWNDRPVTVESDNAQLLAQDGASADGETFIIEKTRDGIQEAIDAARNAEVAVVVVGNHPLINGKETIDRPDLTLPASQEKLIQEVYAANPNTVVIVVGSYPFALNWAQQHVPAIIYTSHAGQELGNALADVLFGQYNPAGRTNMTWYQSVDQLGAFMDYDIIKSERTYQYFAGQPLYPFGHGISYSSFKYDDLKIYSSLDGAGKPSYTIQCKVSNTSEITGEEVVQLYSRAIKSRVKRPLRQLQAFHRLSIEPGESATVKFELSAAQLAFWDVTQERFVVENGEVAFLIGASSGDIRLSESIHIQGESIPPRDLRQLTKAVNFDDYCQIIIGDNIEGGDSVVATAPLSWVAYHDVELQADVTRFSARVLGDAGSVLSVHLDQPDGPLIGSCTMEDELNVWRTVTGQLQQATGRHSVYVVLQGNVRISTFQFS</sequence>
<evidence type="ECO:0000259" key="4">
    <source>
        <dbReference type="PROSITE" id="PS51175"/>
    </source>
</evidence>
<dbReference type="InterPro" id="IPR013783">
    <property type="entry name" value="Ig-like_fold"/>
</dbReference>
<dbReference type="GO" id="GO:0031222">
    <property type="term" value="P:arabinan catabolic process"/>
    <property type="evidence" value="ECO:0007669"/>
    <property type="project" value="TreeGrafter"/>
</dbReference>
<dbReference type="CDD" id="cd04084">
    <property type="entry name" value="CBM6_xylanase-like"/>
    <property type="match status" value="1"/>
</dbReference>
<evidence type="ECO:0000256" key="2">
    <source>
        <dbReference type="ARBA" id="ARBA00022729"/>
    </source>
</evidence>
<dbReference type="InterPro" id="IPR026891">
    <property type="entry name" value="Fn3-like"/>
</dbReference>
<keyword evidence="2" id="KW-0732">Signal</keyword>
<reference evidence="5" key="1">
    <citation type="submission" date="2023-03" db="EMBL/GenBank/DDBJ databases">
        <title>Andean soil-derived lignocellulolytic bacterial consortium as a source of novel taxa and putative plastic-active enzymes.</title>
        <authorList>
            <person name="Diaz-Garcia L."/>
            <person name="Chuvochina M."/>
            <person name="Feuerriegel G."/>
            <person name="Bunk B."/>
            <person name="Sproer C."/>
            <person name="Streit W.R."/>
            <person name="Rodriguez L.M."/>
            <person name="Overmann J."/>
            <person name="Jimenez D.J."/>
        </authorList>
    </citation>
    <scope>NUCLEOTIDE SEQUENCE</scope>
    <source>
        <strain evidence="5">MAG 2441</strain>
    </source>
</reference>
<dbReference type="InterPro" id="IPR036962">
    <property type="entry name" value="Glyco_hydro_3_N_sf"/>
</dbReference>
<dbReference type="GO" id="GO:0008422">
    <property type="term" value="F:beta-glucosidase activity"/>
    <property type="evidence" value="ECO:0007669"/>
    <property type="project" value="UniProtKB-ARBA"/>
</dbReference>
<dbReference type="PANTHER" id="PTHR42721">
    <property type="entry name" value="SUGAR HYDROLASE-RELATED"/>
    <property type="match status" value="1"/>
</dbReference>
<dbReference type="FunFam" id="2.60.40.10:FF:000495">
    <property type="entry name" value="Periplasmic beta-glucosidase"/>
    <property type="match status" value="1"/>
</dbReference>
<dbReference type="GO" id="GO:0045493">
    <property type="term" value="P:xylan catabolic process"/>
    <property type="evidence" value="ECO:0007669"/>
    <property type="project" value="InterPro"/>
</dbReference>
<evidence type="ECO:0000313" key="6">
    <source>
        <dbReference type="Proteomes" id="UP001178662"/>
    </source>
</evidence>
<dbReference type="GO" id="GO:0030246">
    <property type="term" value="F:carbohydrate binding"/>
    <property type="evidence" value="ECO:0007669"/>
    <property type="project" value="InterPro"/>
</dbReference>
<dbReference type="InterPro" id="IPR001764">
    <property type="entry name" value="Glyco_hydro_3_N"/>
</dbReference>
<dbReference type="SUPFAM" id="SSF49785">
    <property type="entry name" value="Galactose-binding domain-like"/>
    <property type="match status" value="1"/>
</dbReference>
<proteinExistence type="inferred from homology"/>
<dbReference type="InterPro" id="IPR006584">
    <property type="entry name" value="Cellulose-bd_IV"/>
</dbReference>